<keyword evidence="12" id="KW-1185">Reference proteome</keyword>
<dbReference type="EMBL" id="QXQB01000002">
    <property type="protein sequence ID" value="RJX39761.1"/>
    <property type="molecule type" value="Genomic_DNA"/>
</dbReference>
<dbReference type="InterPro" id="IPR008844">
    <property type="entry name" value="Spore_GerAC-like"/>
</dbReference>
<evidence type="ECO:0000256" key="3">
    <source>
        <dbReference type="ARBA" id="ARBA00022544"/>
    </source>
</evidence>
<dbReference type="PROSITE" id="PS51257">
    <property type="entry name" value="PROKAR_LIPOPROTEIN"/>
    <property type="match status" value="1"/>
</dbReference>
<dbReference type="Gene3D" id="3.30.300.210">
    <property type="entry name" value="Nutrient germinant receptor protein C, domain 3"/>
    <property type="match status" value="1"/>
</dbReference>
<evidence type="ECO:0000256" key="6">
    <source>
        <dbReference type="ARBA" id="ARBA00023139"/>
    </source>
</evidence>
<dbReference type="PANTHER" id="PTHR35789">
    <property type="entry name" value="SPORE GERMINATION PROTEIN B3"/>
    <property type="match status" value="1"/>
</dbReference>
<evidence type="ECO:0000259" key="9">
    <source>
        <dbReference type="Pfam" id="PF05504"/>
    </source>
</evidence>
<evidence type="ECO:0000256" key="5">
    <source>
        <dbReference type="ARBA" id="ARBA00023136"/>
    </source>
</evidence>
<dbReference type="Pfam" id="PF25198">
    <property type="entry name" value="Spore_GerAC_N"/>
    <property type="match status" value="1"/>
</dbReference>
<keyword evidence="3" id="KW-0309">Germination</keyword>
<evidence type="ECO:0000256" key="4">
    <source>
        <dbReference type="ARBA" id="ARBA00022729"/>
    </source>
</evidence>
<keyword evidence="7" id="KW-0449">Lipoprotein</keyword>
<evidence type="ECO:0000256" key="1">
    <source>
        <dbReference type="ARBA" id="ARBA00004635"/>
    </source>
</evidence>
<reference evidence="11 12" key="1">
    <citation type="submission" date="2018-09" db="EMBL/GenBank/DDBJ databases">
        <title>Paenibacillus aracenensis nov. sp. isolated from a cave in southern Spain.</title>
        <authorList>
            <person name="Jurado V."/>
            <person name="Gutierrez-Patricio S."/>
            <person name="Gonzalez-Pimentel J.L."/>
            <person name="Miller A.Z."/>
            <person name="Laiz L."/>
            <person name="Saiz-Jimenez C."/>
        </authorList>
    </citation>
    <scope>NUCLEOTIDE SEQUENCE [LARGE SCALE GENOMIC DNA]</scope>
    <source>
        <strain evidence="11 12">JCM 19203</strain>
    </source>
</reference>
<dbReference type="RefSeq" id="WP_120109505.1">
    <property type="nucleotide sequence ID" value="NZ_QXQB01000002.1"/>
</dbReference>
<evidence type="ECO:0000313" key="12">
    <source>
        <dbReference type="Proteomes" id="UP000267798"/>
    </source>
</evidence>
<feature type="domain" description="Spore germination protein N-terminal" evidence="10">
    <location>
        <begin position="24"/>
        <end position="195"/>
    </location>
</feature>
<gene>
    <name evidence="11" type="ORF">D3P09_10205</name>
</gene>
<comment type="caution">
    <text evidence="11">The sequence shown here is derived from an EMBL/GenBank/DDBJ whole genome shotgun (WGS) entry which is preliminary data.</text>
</comment>
<keyword evidence="4 8" id="KW-0732">Signal</keyword>
<dbReference type="OrthoDB" id="2380468at2"/>
<dbReference type="AlphaFoldDB" id="A0A3A6PSX1"/>
<keyword evidence="6" id="KW-0564">Palmitate</keyword>
<dbReference type="GO" id="GO:0009847">
    <property type="term" value="P:spore germination"/>
    <property type="evidence" value="ECO:0007669"/>
    <property type="project" value="InterPro"/>
</dbReference>
<protein>
    <submittedName>
        <fullName evidence="11">Ger(X)C family spore germination protein</fullName>
    </submittedName>
</protein>
<dbReference type="NCBIfam" id="TIGR02887">
    <property type="entry name" value="spore_ger_x_C"/>
    <property type="match status" value="1"/>
</dbReference>
<proteinExistence type="inferred from homology"/>
<dbReference type="InterPro" id="IPR046953">
    <property type="entry name" value="Spore_GerAC-like_C"/>
</dbReference>
<dbReference type="InterPro" id="IPR057336">
    <property type="entry name" value="GerAC_N"/>
</dbReference>
<accession>A0A3A6PSX1</accession>
<evidence type="ECO:0000259" key="10">
    <source>
        <dbReference type="Pfam" id="PF25198"/>
    </source>
</evidence>
<dbReference type="Pfam" id="PF05504">
    <property type="entry name" value="Spore_GerAC"/>
    <property type="match status" value="1"/>
</dbReference>
<sequence length="380" mass="43231">MRGRRFVILLLVCLLTGGCTRLPEVQNMAYATAIGIDYADGKWIAYAQILNFATVARTEQIALGKSFPVWVGEGKGDTLALALTDVGRTAQLRMFWGHVKVAVMSESAMKMGVNNIYGTVNRYREVRYNVLVYGTRRPIKDILTQKSILNLSPLDTTMFTASQMSSVQSIVLPVTGNKVIAYLNEKGEPAYIPSIDFDDVDWTEDKKAKPMPLISGAYFFHGMKMIGWLSSEQLTGVRWDDSRLERTPIEVDRGGEAIATIMFKHPKMRVRSYMENGEPRFDMRVDTDGYVMEIVKDADLETLARYAEEDIREEIKKTFNHGLRIQSDPFELTQKFYRKYPKEFNRMKASKPYILTKDSISKIDIHVHLTTTGKYKGTKP</sequence>
<keyword evidence="5" id="KW-0472">Membrane</keyword>
<evidence type="ECO:0000256" key="8">
    <source>
        <dbReference type="SAM" id="SignalP"/>
    </source>
</evidence>
<organism evidence="11 12">
    <name type="scientific">Paenibacillus pinisoli</name>
    <dbReference type="NCBI Taxonomy" id="1276110"/>
    <lineage>
        <taxon>Bacteria</taxon>
        <taxon>Bacillati</taxon>
        <taxon>Bacillota</taxon>
        <taxon>Bacilli</taxon>
        <taxon>Bacillales</taxon>
        <taxon>Paenibacillaceae</taxon>
        <taxon>Paenibacillus</taxon>
    </lineage>
</organism>
<dbReference type="Proteomes" id="UP000267798">
    <property type="component" value="Unassembled WGS sequence"/>
</dbReference>
<feature type="domain" description="Spore germination GerAC-like C-terminal" evidence="9">
    <location>
        <begin position="215"/>
        <end position="371"/>
    </location>
</feature>
<dbReference type="PANTHER" id="PTHR35789:SF1">
    <property type="entry name" value="SPORE GERMINATION PROTEIN B3"/>
    <property type="match status" value="1"/>
</dbReference>
<comment type="subcellular location">
    <subcellularLocation>
        <location evidence="1">Membrane</location>
        <topology evidence="1">Lipid-anchor</topology>
    </subcellularLocation>
</comment>
<name>A0A3A6PSX1_9BACL</name>
<feature type="chain" id="PRO_5038414579" evidence="8">
    <location>
        <begin position="22"/>
        <end position="380"/>
    </location>
</feature>
<dbReference type="InterPro" id="IPR038501">
    <property type="entry name" value="Spore_GerAC_C_sf"/>
</dbReference>
<evidence type="ECO:0000256" key="7">
    <source>
        <dbReference type="ARBA" id="ARBA00023288"/>
    </source>
</evidence>
<evidence type="ECO:0000313" key="11">
    <source>
        <dbReference type="EMBL" id="RJX39761.1"/>
    </source>
</evidence>
<comment type="similarity">
    <text evidence="2">Belongs to the GerABKC lipoprotein family.</text>
</comment>
<evidence type="ECO:0000256" key="2">
    <source>
        <dbReference type="ARBA" id="ARBA00007886"/>
    </source>
</evidence>
<dbReference type="GO" id="GO:0016020">
    <property type="term" value="C:membrane"/>
    <property type="evidence" value="ECO:0007669"/>
    <property type="project" value="UniProtKB-SubCell"/>
</dbReference>
<feature type="signal peptide" evidence="8">
    <location>
        <begin position="1"/>
        <end position="21"/>
    </location>
</feature>